<dbReference type="GO" id="GO:0003917">
    <property type="term" value="F:DNA topoisomerase type I (single strand cut, ATP-independent) activity"/>
    <property type="evidence" value="ECO:0007669"/>
    <property type="project" value="UniProtKB-EC"/>
</dbReference>
<reference evidence="9 10" key="1">
    <citation type="submission" date="2016-09" db="EMBL/GenBank/DDBJ databases">
        <title>genome sequence of Mycobacterium sp. 739 SCH.</title>
        <authorList>
            <person name="Greninger A.L."/>
            <person name="Qin X."/>
            <person name="Jerome K."/>
            <person name="Vora S."/>
            <person name="Quinn K."/>
        </authorList>
    </citation>
    <scope>NUCLEOTIDE SEQUENCE [LARGE SCALE GENOMIC DNA]</scope>
    <source>
        <strain evidence="9 10">SCH</strain>
    </source>
</reference>
<sequence length="339" mass="38351">MKLRRSVVTTPGITRKRAGKGFSYRGPKGEPIADEDLTRIKELVIPPAWKKVWISPHRNGHIQAVGTDAAGRRQYLYHQQWQEERAEEKFDRVLRMSTRLPEWRAHVAEDLRGKGLERDRVLALALHLLDRGYFRAGGEQYATENESYGIATLLCDHVKVRKDAVEFDYPAKSGVRRTLEIEDPEIVRASKALLRREGSAERFLVCRTVNGWADIHADDLNARFKEMVGRDYSVKDLRTWHGTVLAAEAFVDADPPVSKKVIKRVESAVMKEVSEGLGNTPAVARASYVDPRVVQGYEQGLTIAKAAKKAERIDDMAEAQNIVEKATRKLITRVAKSKR</sequence>
<organism evidence="9 10">
    <name type="scientific">Mycolicibacterium grossiae</name>
    <dbReference type="NCBI Taxonomy" id="1552759"/>
    <lineage>
        <taxon>Bacteria</taxon>
        <taxon>Bacillati</taxon>
        <taxon>Actinomycetota</taxon>
        <taxon>Actinomycetes</taxon>
        <taxon>Mycobacteriales</taxon>
        <taxon>Mycobacteriaceae</taxon>
        <taxon>Mycolicibacterium</taxon>
    </lineage>
</organism>
<dbReference type="Gene3D" id="1.10.132.120">
    <property type="match status" value="1"/>
</dbReference>
<dbReference type="Pfam" id="PF01028">
    <property type="entry name" value="Topoisom_I"/>
    <property type="match status" value="1"/>
</dbReference>
<dbReference type="RefSeq" id="WP_070351160.1">
    <property type="nucleotide sequence ID" value="NZ_CP043474.1"/>
</dbReference>
<dbReference type="SUPFAM" id="SSF55869">
    <property type="entry name" value="DNA topoisomerase I domain"/>
    <property type="match status" value="1"/>
</dbReference>
<dbReference type="GO" id="GO:0006265">
    <property type="term" value="P:DNA topological change"/>
    <property type="evidence" value="ECO:0007669"/>
    <property type="project" value="InterPro"/>
</dbReference>
<evidence type="ECO:0000256" key="4">
    <source>
        <dbReference type="ARBA" id="ARBA00023029"/>
    </source>
</evidence>
<dbReference type="InterPro" id="IPR001631">
    <property type="entry name" value="TopoI"/>
</dbReference>
<accession>A0A1E8QCH5</accession>
<comment type="caution">
    <text evidence="9">The sequence shown here is derived from an EMBL/GenBank/DDBJ whole genome shotgun (WGS) entry which is preliminary data.</text>
</comment>
<dbReference type="EMBL" id="MCHX01000001">
    <property type="protein sequence ID" value="OFJ55734.1"/>
    <property type="molecule type" value="Genomic_DNA"/>
</dbReference>
<protein>
    <recommendedName>
        <fullName evidence="3">DNA topoisomerase</fullName>
        <ecNumber evidence="3">5.6.2.1</ecNumber>
    </recommendedName>
</protein>
<evidence type="ECO:0000256" key="5">
    <source>
        <dbReference type="ARBA" id="ARBA00023125"/>
    </source>
</evidence>
<evidence type="ECO:0000259" key="7">
    <source>
        <dbReference type="Pfam" id="PF01028"/>
    </source>
</evidence>
<dbReference type="InterPro" id="IPR049331">
    <property type="entry name" value="Top1B_N_bact"/>
</dbReference>
<name>A0A1E8QCH5_9MYCO</name>
<dbReference type="InterPro" id="IPR013500">
    <property type="entry name" value="TopoI_cat_euk"/>
</dbReference>
<proteinExistence type="inferred from homology"/>
<dbReference type="GO" id="GO:0003677">
    <property type="term" value="F:DNA binding"/>
    <property type="evidence" value="ECO:0007669"/>
    <property type="project" value="UniProtKB-KW"/>
</dbReference>
<comment type="similarity">
    <text evidence="2">Belongs to the type IB topoisomerase family.</text>
</comment>
<feature type="domain" description="DNA topoisomerase IB N-terminal" evidence="8">
    <location>
        <begin position="21"/>
        <end position="68"/>
    </location>
</feature>
<dbReference type="PRINTS" id="PR00416">
    <property type="entry name" value="EUTPISMRASEI"/>
</dbReference>
<dbReference type="InterPro" id="IPR035447">
    <property type="entry name" value="DNA_topo_I_N_sf"/>
</dbReference>
<keyword evidence="5" id="KW-0238">DNA-binding</keyword>
<evidence type="ECO:0000313" key="10">
    <source>
        <dbReference type="Proteomes" id="UP000178953"/>
    </source>
</evidence>
<keyword evidence="4" id="KW-0799">Topoisomerase</keyword>
<evidence type="ECO:0000256" key="2">
    <source>
        <dbReference type="ARBA" id="ARBA00006645"/>
    </source>
</evidence>
<evidence type="ECO:0000313" key="9">
    <source>
        <dbReference type="EMBL" id="OFJ55734.1"/>
    </source>
</evidence>
<evidence type="ECO:0000256" key="6">
    <source>
        <dbReference type="ARBA" id="ARBA00023235"/>
    </source>
</evidence>
<dbReference type="InterPro" id="IPR014711">
    <property type="entry name" value="TopoI_cat_a-hlx-sub_euk"/>
</dbReference>
<evidence type="ECO:0000256" key="1">
    <source>
        <dbReference type="ARBA" id="ARBA00000213"/>
    </source>
</evidence>
<evidence type="ECO:0000259" key="8">
    <source>
        <dbReference type="Pfam" id="PF21338"/>
    </source>
</evidence>
<dbReference type="OrthoDB" id="9778962at2"/>
<dbReference type="AlphaFoldDB" id="A0A1E8QCH5"/>
<feature type="domain" description="DNA topoisomerase I catalytic core eukaryotic-type" evidence="7">
    <location>
        <begin position="80"/>
        <end position="308"/>
    </location>
</feature>
<dbReference type="EC" id="5.6.2.1" evidence="3"/>
<dbReference type="Gene3D" id="3.30.66.10">
    <property type="entry name" value="DNA topoisomerase I domain"/>
    <property type="match status" value="1"/>
</dbReference>
<dbReference type="PROSITE" id="PS52038">
    <property type="entry name" value="TOPO_IB_2"/>
    <property type="match status" value="1"/>
</dbReference>
<dbReference type="Pfam" id="PF21338">
    <property type="entry name" value="Top1B_N_bact"/>
    <property type="match status" value="1"/>
</dbReference>
<dbReference type="Gene3D" id="3.90.15.10">
    <property type="entry name" value="Topoisomerase I, Chain A, domain 3"/>
    <property type="match status" value="1"/>
</dbReference>
<comment type="catalytic activity">
    <reaction evidence="1">
        <text>ATP-independent breakage of single-stranded DNA, followed by passage and rejoining.</text>
        <dbReference type="EC" id="5.6.2.1"/>
    </reaction>
</comment>
<dbReference type="InterPro" id="IPR011010">
    <property type="entry name" value="DNA_brk_join_enz"/>
</dbReference>
<keyword evidence="10" id="KW-1185">Reference proteome</keyword>
<dbReference type="Proteomes" id="UP000178953">
    <property type="component" value="Unassembled WGS sequence"/>
</dbReference>
<gene>
    <name evidence="9" type="ORF">BEL07_00575</name>
</gene>
<keyword evidence="6 9" id="KW-0413">Isomerase</keyword>
<dbReference type="SUPFAM" id="SSF56349">
    <property type="entry name" value="DNA breaking-rejoining enzymes"/>
    <property type="match status" value="1"/>
</dbReference>
<evidence type="ECO:0000256" key="3">
    <source>
        <dbReference type="ARBA" id="ARBA00012891"/>
    </source>
</evidence>